<sequence length="69" mass="7854">MLKLQFNKKSISKTDYVVVKRNQAVNAAYCLVLGLEHDVAFGLDNLPYPEQQYLLGRVMAIKEQLLEGK</sequence>
<dbReference type="AlphaFoldDB" id="A0A3E0WJ60"/>
<dbReference type="RefSeq" id="WP_116279728.1">
    <property type="nucleotide sequence ID" value="NZ_NFZX01000092.1"/>
</dbReference>
<comment type="caution">
    <text evidence="1">The sequence shown here is derived from an EMBL/GenBank/DDBJ whole genome shotgun (WGS) entry which is preliminary data.</text>
</comment>
<name>A0A3E0WJ60_9BACI</name>
<evidence type="ECO:0000313" key="1">
    <source>
        <dbReference type="EMBL" id="RFA31905.1"/>
    </source>
</evidence>
<dbReference type="EMBL" id="NFZX01000092">
    <property type="protein sequence ID" value="RFA31905.1"/>
    <property type="molecule type" value="Genomic_DNA"/>
</dbReference>
<proteinExistence type="predicted"/>
<dbReference type="Proteomes" id="UP000256488">
    <property type="component" value="Unassembled WGS sequence"/>
</dbReference>
<evidence type="ECO:0000313" key="2">
    <source>
        <dbReference type="Proteomes" id="UP000256488"/>
    </source>
</evidence>
<gene>
    <name evidence="1" type="ORF">CAI16_19525</name>
</gene>
<organism evidence="1 2">
    <name type="scientific">Virgibacillus dokdonensis</name>
    <dbReference type="NCBI Taxonomy" id="302167"/>
    <lineage>
        <taxon>Bacteria</taxon>
        <taxon>Bacillati</taxon>
        <taxon>Bacillota</taxon>
        <taxon>Bacilli</taxon>
        <taxon>Bacillales</taxon>
        <taxon>Bacillaceae</taxon>
        <taxon>Virgibacillus</taxon>
    </lineage>
</organism>
<protein>
    <submittedName>
        <fullName evidence="1">Uncharacterized protein</fullName>
    </submittedName>
</protein>
<accession>A0A3E0WJ60</accession>
<reference evidence="1 2" key="1">
    <citation type="submission" date="2017-05" db="EMBL/GenBank/DDBJ databases">
        <title>Virgibacillus sp. AK90 isolated from a saltern of Kakinada, India.</title>
        <authorList>
            <person name="Gupta V."/>
            <person name="Sidhu C."/>
            <person name="Korpole S."/>
            <person name="Pinnaka A.K."/>
        </authorList>
    </citation>
    <scope>NUCLEOTIDE SEQUENCE [LARGE SCALE GENOMIC DNA]</scope>
    <source>
        <strain evidence="1 2">AK90</strain>
    </source>
</reference>